<dbReference type="PANTHER" id="PTHR46705">
    <property type="entry name" value="PROTEIN CBG09805"/>
    <property type="match status" value="1"/>
</dbReference>
<feature type="chain" id="PRO_5035949589" description="Domain of unknown function DB domain-containing protein" evidence="1">
    <location>
        <begin position="21"/>
        <end position="356"/>
    </location>
</feature>
<feature type="signal peptide" evidence="1">
    <location>
        <begin position="1"/>
        <end position="20"/>
    </location>
</feature>
<sequence length="356" mass="40004">MRSILRIILALFIIFQIVSCRRDANQKLKACCARQKQADKECKKRFCDFNAINQGNMLHYLNTCGPRNKTVQLMWDCASSRVDHTECCKKNNVVPACLPYCAAQGRVPNEQVTHVFCMQNFDNIRQCFRSLQDVNLASKSRVISMLLHAFLLAVLAFGVTECVEMMPRATALRAHRSEIRRAPPSVASFAPLAKSLRPTSTGIRRAPEIASPSMRAPHRSHSLAARTPMVHPMSMPRIVPEFIKVPIPVIDPNDLPTLATLPPHTLPTFTPIPGMPTMPALTMPPSFQRLLGITTTTMKPEPIEKVMTQNDDRDEFSIPTYTKELNSVRSRLSKFVRGEKANVVKAEENADWIVPF</sequence>
<gene>
    <name evidence="3" type="ORF">CBOVIS_LOCUS7275</name>
</gene>
<dbReference type="Proteomes" id="UP000494206">
    <property type="component" value="Unassembled WGS sequence"/>
</dbReference>
<comment type="caution">
    <text evidence="3">The sequence shown here is derived from an EMBL/GenBank/DDBJ whole genome shotgun (WGS) entry which is preliminary data.</text>
</comment>
<dbReference type="InterPro" id="IPR002602">
    <property type="entry name" value="DB"/>
</dbReference>
<keyword evidence="1" id="KW-0732">Signal</keyword>
<protein>
    <recommendedName>
        <fullName evidence="2">Domain of unknown function DB domain-containing protein</fullName>
    </recommendedName>
</protein>
<evidence type="ECO:0000313" key="3">
    <source>
        <dbReference type="EMBL" id="CAB3405024.1"/>
    </source>
</evidence>
<evidence type="ECO:0000256" key="1">
    <source>
        <dbReference type="SAM" id="SignalP"/>
    </source>
</evidence>
<accession>A0A8S1EXS4</accession>
<dbReference type="PANTHER" id="PTHR46705:SF13">
    <property type="entry name" value="DOMAIN OF UNKNOWN FUNCTION DB DOMAIN-CONTAINING PROTEIN"/>
    <property type="match status" value="1"/>
</dbReference>
<reference evidence="3 4" key="1">
    <citation type="submission" date="2020-04" db="EMBL/GenBank/DDBJ databases">
        <authorList>
            <person name="Laetsch R D."/>
            <person name="Stevens L."/>
            <person name="Kumar S."/>
            <person name="Blaxter L. M."/>
        </authorList>
    </citation>
    <scope>NUCLEOTIDE SEQUENCE [LARGE SCALE GENOMIC DNA]</scope>
</reference>
<dbReference type="OrthoDB" id="5843172at2759"/>
<dbReference type="EMBL" id="CADEPM010000004">
    <property type="protein sequence ID" value="CAB3405024.1"/>
    <property type="molecule type" value="Genomic_DNA"/>
</dbReference>
<evidence type="ECO:0000259" key="2">
    <source>
        <dbReference type="Pfam" id="PF01682"/>
    </source>
</evidence>
<organism evidence="3 4">
    <name type="scientific">Caenorhabditis bovis</name>
    <dbReference type="NCBI Taxonomy" id="2654633"/>
    <lineage>
        <taxon>Eukaryota</taxon>
        <taxon>Metazoa</taxon>
        <taxon>Ecdysozoa</taxon>
        <taxon>Nematoda</taxon>
        <taxon>Chromadorea</taxon>
        <taxon>Rhabditida</taxon>
        <taxon>Rhabditina</taxon>
        <taxon>Rhabditomorpha</taxon>
        <taxon>Rhabditoidea</taxon>
        <taxon>Rhabditidae</taxon>
        <taxon>Peloderinae</taxon>
        <taxon>Caenorhabditis</taxon>
    </lineage>
</organism>
<keyword evidence="4" id="KW-1185">Reference proteome</keyword>
<proteinExistence type="predicted"/>
<evidence type="ECO:0000313" key="4">
    <source>
        <dbReference type="Proteomes" id="UP000494206"/>
    </source>
</evidence>
<feature type="domain" description="Domain of unknown function DB" evidence="2">
    <location>
        <begin position="31"/>
        <end position="128"/>
    </location>
</feature>
<dbReference type="AlphaFoldDB" id="A0A8S1EXS4"/>
<name>A0A8S1EXS4_9PELO</name>
<dbReference type="Pfam" id="PF01682">
    <property type="entry name" value="DB"/>
    <property type="match status" value="1"/>
</dbReference>